<dbReference type="Gene3D" id="1.20.5.340">
    <property type="match status" value="1"/>
</dbReference>
<name>A0A6I3YAI5_ALIFS</name>
<comment type="caution">
    <text evidence="1">The sequence shown here is derived from an EMBL/GenBank/DDBJ whole genome shotgun (WGS) entry which is preliminary data.</text>
</comment>
<reference evidence="1 2" key="1">
    <citation type="submission" date="2019-11" db="EMBL/GenBank/DDBJ databases">
        <title>Using colonization assays and comparative genomics to discover symbiosis behaviors and factors in Vibrio fischeri.</title>
        <authorList>
            <person name="Bongrand C."/>
            <person name="Moriano-Gutierrez S."/>
            <person name="Arevalo P."/>
            <person name="Mcfall-Ngai M."/>
            <person name="Visick K."/>
            <person name="Polz M.F."/>
            <person name="Ruby E.G."/>
        </authorList>
    </citation>
    <scope>NUCLEOTIDE SEQUENCE [LARGE SCALE GENOMIC DNA]</scope>
    <source>
        <strain evidence="2">emors.3.2</strain>
    </source>
</reference>
<dbReference type="EMBL" id="WOBO01000004">
    <property type="protein sequence ID" value="MUK44361.1"/>
    <property type="molecule type" value="Genomic_DNA"/>
</dbReference>
<dbReference type="InterPro" id="IPR036779">
    <property type="entry name" value="LysM_dom_sf"/>
</dbReference>
<dbReference type="InterPro" id="IPR018392">
    <property type="entry name" value="LysM"/>
</dbReference>
<dbReference type="SMART" id="SM00257">
    <property type="entry name" value="LysM"/>
    <property type="match status" value="1"/>
</dbReference>
<proteinExistence type="predicted"/>
<sequence length="143" mass="16192">MKQKKSIILVASLMSSLVLTGCASNDELIGQQKQHAEQINTLESTVSTLESRVTTLESELQAQKETDKDIYQEVNKLNTEQGKLKQQAQQQVEQADKFYTIKQDDTLYSISVEFGLTVDELLQLNPKIENPRRLLIGQIINIK</sequence>
<dbReference type="PROSITE" id="PS51782">
    <property type="entry name" value="LYSM"/>
    <property type="match status" value="1"/>
</dbReference>
<dbReference type="RefSeq" id="WP_041941331.1">
    <property type="nucleotide sequence ID" value="NZ_BMPC01000008.1"/>
</dbReference>
<protein>
    <submittedName>
        <fullName evidence="1">LysM peptidoglycan-binding domain-containing protein</fullName>
    </submittedName>
</protein>
<dbReference type="CDD" id="cd00118">
    <property type="entry name" value="LysM"/>
    <property type="match status" value="1"/>
</dbReference>
<dbReference type="Pfam" id="PF01476">
    <property type="entry name" value="LysM"/>
    <property type="match status" value="1"/>
</dbReference>
<dbReference type="Proteomes" id="UP000435323">
    <property type="component" value="Unassembled WGS sequence"/>
</dbReference>
<evidence type="ECO:0000313" key="1">
    <source>
        <dbReference type="EMBL" id="MUK44361.1"/>
    </source>
</evidence>
<dbReference type="AlphaFoldDB" id="A0A6I3YAI5"/>
<dbReference type="SUPFAM" id="SSF54106">
    <property type="entry name" value="LysM domain"/>
    <property type="match status" value="1"/>
</dbReference>
<dbReference type="PROSITE" id="PS51257">
    <property type="entry name" value="PROKAR_LIPOPROTEIN"/>
    <property type="match status" value="1"/>
</dbReference>
<organism evidence="1 2">
    <name type="scientific">Aliivibrio fischeri</name>
    <name type="common">Vibrio fischeri</name>
    <dbReference type="NCBI Taxonomy" id="668"/>
    <lineage>
        <taxon>Bacteria</taxon>
        <taxon>Pseudomonadati</taxon>
        <taxon>Pseudomonadota</taxon>
        <taxon>Gammaproteobacteria</taxon>
        <taxon>Vibrionales</taxon>
        <taxon>Vibrionaceae</taxon>
        <taxon>Aliivibrio</taxon>
    </lineage>
</organism>
<evidence type="ECO:0000313" key="2">
    <source>
        <dbReference type="Proteomes" id="UP000435323"/>
    </source>
</evidence>
<gene>
    <name evidence="1" type="ORF">GNP77_03100</name>
</gene>
<accession>A0A6I3YAI5</accession>
<dbReference type="Gene3D" id="3.10.350.10">
    <property type="entry name" value="LysM domain"/>
    <property type="match status" value="1"/>
</dbReference>